<gene>
    <name evidence="1" type="ORF">I5731_05160</name>
</gene>
<reference evidence="1" key="1">
    <citation type="submission" date="2020-12" db="EMBL/GenBank/DDBJ databases">
        <title>Methylobrevis albus sp. nov., isolated from fresh water lack sediment.</title>
        <authorList>
            <person name="Zou Q."/>
        </authorList>
    </citation>
    <scope>NUCLEOTIDE SEQUENCE</scope>
    <source>
        <strain evidence="1">L22</strain>
    </source>
</reference>
<protein>
    <submittedName>
        <fullName evidence="1">DUF2125 domain-containing protein</fullName>
    </submittedName>
</protein>
<dbReference type="EMBL" id="JADZLT010000042">
    <property type="protein sequence ID" value="MBH0237202.1"/>
    <property type="molecule type" value="Genomic_DNA"/>
</dbReference>
<dbReference type="InterPro" id="IPR018666">
    <property type="entry name" value="DUF2125"/>
</dbReference>
<name>A0A931MXJ1_9HYPH</name>
<dbReference type="Pfam" id="PF09898">
    <property type="entry name" value="DUF2125"/>
    <property type="match status" value="1"/>
</dbReference>
<dbReference type="Proteomes" id="UP000631694">
    <property type="component" value="Unassembled WGS sequence"/>
</dbReference>
<organism evidence="1 2">
    <name type="scientific">Methylobrevis albus</name>
    <dbReference type="NCBI Taxonomy" id="2793297"/>
    <lineage>
        <taxon>Bacteria</taxon>
        <taxon>Pseudomonadati</taxon>
        <taxon>Pseudomonadota</taxon>
        <taxon>Alphaproteobacteria</taxon>
        <taxon>Hyphomicrobiales</taxon>
        <taxon>Pleomorphomonadaceae</taxon>
        <taxon>Methylobrevis</taxon>
    </lineage>
</organism>
<keyword evidence="2" id="KW-1185">Reference proteome</keyword>
<proteinExistence type="predicted"/>
<dbReference type="AlphaFoldDB" id="A0A931MXJ1"/>
<dbReference type="RefSeq" id="WP_197310304.1">
    <property type="nucleotide sequence ID" value="NZ_JADZLT010000042.1"/>
</dbReference>
<comment type="caution">
    <text evidence="1">The sequence shown here is derived from an EMBL/GenBank/DDBJ whole genome shotgun (WGS) entry which is preliminary data.</text>
</comment>
<sequence length="329" mass="33217">MRNKVIILGVAVIAVVALWSWGWTVVRDRAVTELDRAVADLAARGGSFACAERDTGGWPFRLDLDCRQPRLTLPDGTGITAARLLVTGVIDDWRLVVASVEGPLQVAAPDGSAVDASFARLQLSLRHDGRRPERLSAAADALSLDVVPPGGDTALPAVGLDAAYAEVHVRAGAAPDSLDAATLLRAATLDVAGRGSLPDAADLRASAVIGAVGPLAVGPAAWRDAGGSIDITSLDFTMAPTTISGGGRLGIDGDGRLEGQIDLTARGLDGLTSAAAAGRSIAAPVAALGTAFLILGSPAGDGARALSVSAVDGTLSANGMTLTRLAPVF</sequence>
<evidence type="ECO:0000313" key="1">
    <source>
        <dbReference type="EMBL" id="MBH0237202.1"/>
    </source>
</evidence>
<accession>A0A931MXJ1</accession>
<evidence type="ECO:0000313" key="2">
    <source>
        <dbReference type="Proteomes" id="UP000631694"/>
    </source>
</evidence>